<dbReference type="EMBL" id="SPHZ02000003">
    <property type="protein sequence ID" value="KAF0927651.1"/>
    <property type="molecule type" value="Genomic_DNA"/>
</dbReference>
<evidence type="ECO:0000313" key="2">
    <source>
        <dbReference type="EMBL" id="KAF0927651.1"/>
    </source>
</evidence>
<protein>
    <submittedName>
        <fullName evidence="2">Uncharacterized protein</fullName>
    </submittedName>
</protein>
<proteinExistence type="predicted"/>
<dbReference type="AlphaFoldDB" id="A0A6G1ESP6"/>
<keyword evidence="3" id="KW-1185">Reference proteome</keyword>
<accession>A0A6G1ESP6</accession>
<name>A0A6G1ESP6_9ORYZ</name>
<sequence length="105" mass="11140">MLELPTYVVTAAAAEAAESSQYVTRSPTSLSSKGNALDQFGYFHITGQSPRRCRPRSAGQKVVGTPATGGVEARMGGGVEGWRWLLWAASADTAIGSWIMHGQAR</sequence>
<comment type="caution">
    <text evidence="2">The sequence shown here is derived from an EMBL/GenBank/DDBJ whole genome shotgun (WGS) entry which is preliminary data.</text>
</comment>
<organism evidence="2 3">
    <name type="scientific">Oryza meyeriana var. granulata</name>
    <dbReference type="NCBI Taxonomy" id="110450"/>
    <lineage>
        <taxon>Eukaryota</taxon>
        <taxon>Viridiplantae</taxon>
        <taxon>Streptophyta</taxon>
        <taxon>Embryophyta</taxon>
        <taxon>Tracheophyta</taxon>
        <taxon>Spermatophyta</taxon>
        <taxon>Magnoliopsida</taxon>
        <taxon>Liliopsida</taxon>
        <taxon>Poales</taxon>
        <taxon>Poaceae</taxon>
        <taxon>BOP clade</taxon>
        <taxon>Oryzoideae</taxon>
        <taxon>Oryzeae</taxon>
        <taxon>Oryzinae</taxon>
        <taxon>Oryza</taxon>
        <taxon>Oryza meyeriana</taxon>
    </lineage>
</organism>
<feature type="region of interest" description="Disordered" evidence="1">
    <location>
        <begin position="48"/>
        <end position="70"/>
    </location>
</feature>
<dbReference type="Proteomes" id="UP000479710">
    <property type="component" value="Unassembled WGS sequence"/>
</dbReference>
<evidence type="ECO:0000313" key="3">
    <source>
        <dbReference type="Proteomes" id="UP000479710"/>
    </source>
</evidence>
<evidence type="ECO:0000256" key="1">
    <source>
        <dbReference type="SAM" id="MobiDB-lite"/>
    </source>
</evidence>
<reference evidence="2 3" key="1">
    <citation type="submission" date="2019-11" db="EMBL/GenBank/DDBJ databases">
        <title>Whole genome sequence of Oryza granulata.</title>
        <authorList>
            <person name="Li W."/>
        </authorList>
    </citation>
    <scope>NUCLEOTIDE SEQUENCE [LARGE SCALE GENOMIC DNA]</scope>
    <source>
        <strain evidence="3">cv. Menghai</strain>
        <tissue evidence="2">Leaf</tissue>
    </source>
</reference>
<gene>
    <name evidence="2" type="ORF">E2562_035500</name>
</gene>